<dbReference type="Proteomes" id="UP001642520">
    <property type="component" value="Unassembled WGS sequence"/>
</dbReference>
<dbReference type="InterPro" id="IPR036420">
    <property type="entry name" value="BRCT_dom_sf"/>
</dbReference>
<evidence type="ECO:0000313" key="2">
    <source>
        <dbReference type="EMBL" id="CAL7936232.1"/>
    </source>
</evidence>
<protein>
    <recommendedName>
        <fullName evidence="1">BRCT domain-containing protein</fullName>
    </recommendedName>
</protein>
<accession>A0ABP1N8I1</accession>
<feature type="domain" description="BRCT" evidence="1">
    <location>
        <begin position="777"/>
        <end position="850"/>
    </location>
</feature>
<dbReference type="PANTHER" id="PTHR14625:SF3">
    <property type="entry name" value="MICROCEPHALIN"/>
    <property type="match status" value="1"/>
</dbReference>
<dbReference type="PANTHER" id="PTHR14625">
    <property type="entry name" value="MICROCEPHALIN"/>
    <property type="match status" value="1"/>
</dbReference>
<sequence length="851" mass="97347">MIGNKNKRMGVMSARINGFKHQRSSLNANLSCVSSLTNSGNNSLGIIDVDCSTYNAASYNIPLKNVSVVLERINGDGKVQTRNCKPLKNIVQSESKQEFDKQNELHIEMYKTLSFKRKKCLDEIPNGSSKLSNKENQNQISRDIRIDKYKSQMNKANGKEKLKRQQLIEQKKHLNDANTMVENVNSKFYTSEQYLKRLTNRNNDCVILTKRSKVPCSIDETNNHKHGYSIFSKDRSIIISDSSVSKNNSFTAMSADCSTMINNNISNKKDETYFENLDKTDRYAKNIQEECILNNKPRLPLDIIGSTVSEHILMQKVPKYNFKSDSLVKITSQMITNDTYQALYENSEIKWANKGMELIETTSINTVQSSLHVNMSVDLVNENKKNRNKYKWESIDYRSEEMQLLDSNIMESATSTHTSLQMNTSLDTLNCLPNEDNNKVSLKSTMQDISLIEKQKDTFNLQNTQIKNCNNQQKHCENQTQCQDEMVLSKNIHNNACNGNGNSSVILYNSANANKSQEKTERDESIKHSIAVPDKRRNKKKLLPLHEYSQLLSFSPVEKELHPSHQVFENKRKTRKNKCNKGIKVDKIVECLEIENIKDYDKLKQRKPKKVISKKIVVKKIVNEDILRKFKKFNERFSNMEAADGYIPIRNSSDDFQSLKGSVAQFTKKKQTQRLNIITTGLSNEDKNVVKSVVKALGFAKIESSITKNTTHVITTGVRTINLLHGIIRGCWLVNLQWALESLENNKWLSPEKYELTHFSKAVLENRKDRQLFGKFYVPELFTACGYIYIEKSTTPPCNVLKDLVKAAGGYITENIETAKILIGTGGLKETWILDCITSGELHPYNQYQQL</sequence>
<organism evidence="2 3">
    <name type="scientific">Xylocopa violacea</name>
    <name type="common">Violet carpenter bee</name>
    <name type="synonym">Apis violacea</name>
    <dbReference type="NCBI Taxonomy" id="135666"/>
    <lineage>
        <taxon>Eukaryota</taxon>
        <taxon>Metazoa</taxon>
        <taxon>Ecdysozoa</taxon>
        <taxon>Arthropoda</taxon>
        <taxon>Hexapoda</taxon>
        <taxon>Insecta</taxon>
        <taxon>Pterygota</taxon>
        <taxon>Neoptera</taxon>
        <taxon>Endopterygota</taxon>
        <taxon>Hymenoptera</taxon>
        <taxon>Apocrita</taxon>
        <taxon>Aculeata</taxon>
        <taxon>Apoidea</taxon>
        <taxon>Anthophila</taxon>
        <taxon>Apidae</taxon>
        <taxon>Xylocopa</taxon>
        <taxon>Xylocopa</taxon>
    </lineage>
</organism>
<comment type="caution">
    <text evidence="2">The sequence shown here is derived from an EMBL/GenBank/DDBJ whole genome shotgun (WGS) entry which is preliminary data.</text>
</comment>
<dbReference type="EMBL" id="CAXAJV020001287">
    <property type="protein sequence ID" value="CAL7936232.1"/>
    <property type="molecule type" value="Genomic_DNA"/>
</dbReference>
<keyword evidence="3" id="KW-1185">Reference proteome</keyword>
<dbReference type="CDD" id="cd17751">
    <property type="entry name" value="BRCT_microcephalin_rpt3"/>
    <property type="match status" value="1"/>
</dbReference>
<feature type="domain" description="BRCT" evidence="1">
    <location>
        <begin position="667"/>
        <end position="756"/>
    </location>
</feature>
<evidence type="ECO:0000313" key="3">
    <source>
        <dbReference type="Proteomes" id="UP001642520"/>
    </source>
</evidence>
<evidence type="ECO:0000259" key="1">
    <source>
        <dbReference type="PROSITE" id="PS50172"/>
    </source>
</evidence>
<proteinExistence type="predicted"/>
<reference evidence="2 3" key="1">
    <citation type="submission" date="2024-08" db="EMBL/GenBank/DDBJ databases">
        <authorList>
            <person name="Will J Nash"/>
            <person name="Angela Man"/>
            <person name="Seanna McTaggart"/>
            <person name="Kendall Baker"/>
            <person name="Tom Barker"/>
            <person name="Leah Catchpole"/>
            <person name="Alex Durrant"/>
            <person name="Karim Gharbi"/>
            <person name="Naomi Irish"/>
            <person name="Gemy Kaithakottil"/>
            <person name="Debby Ku"/>
            <person name="Aaliyah Providence"/>
            <person name="Felix Shaw"/>
            <person name="David Swarbreck"/>
            <person name="Chris Watkins"/>
            <person name="Ann M. McCartney"/>
            <person name="Giulio Formenti"/>
            <person name="Alice Mouton"/>
            <person name="Noel Vella"/>
            <person name="Bjorn M von Reumont"/>
            <person name="Adriana Vella"/>
            <person name="Wilfried Haerty"/>
        </authorList>
    </citation>
    <scope>NUCLEOTIDE SEQUENCE [LARGE SCALE GENOMIC DNA]</scope>
</reference>
<name>A0ABP1N8I1_XYLVO</name>
<dbReference type="PROSITE" id="PS50172">
    <property type="entry name" value="BRCT"/>
    <property type="match status" value="2"/>
</dbReference>
<dbReference type="Gene3D" id="3.40.50.10190">
    <property type="entry name" value="BRCT domain"/>
    <property type="match status" value="2"/>
</dbReference>
<dbReference type="CDD" id="cd17736">
    <property type="entry name" value="BRCT_microcephalin_rpt2"/>
    <property type="match status" value="1"/>
</dbReference>
<dbReference type="InterPro" id="IPR001357">
    <property type="entry name" value="BRCT_dom"/>
</dbReference>
<gene>
    <name evidence="2" type="ORF">XYLVIOL_LOCUS2058</name>
</gene>
<dbReference type="InterPro" id="IPR022047">
    <property type="entry name" value="Microcephalin-like"/>
</dbReference>
<dbReference type="SUPFAM" id="SSF52113">
    <property type="entry name" value="BRCT domain"/>
    <property type="match status" value="2"/>
</dbReference>